<dbReference type="EMBL" id="AP014598">
    <property type="protein sequence ID" value="BAU18704.1"/>
    <property type="molecule type" value="Genomic_DNA"/>
</dbReference>
<organism evidence="1 2">
    <name type="scientific">Prevotella intermedia</name>
    <dbReference type="NCBI Taxonomy" id="28131"/>
    <lineage>
        <taxon>Bacteria</taxon>
        <taxon>Pseudomonadati</taxon>
        <taxon>Bacteroidota</taxon>
        <taxon>Bacteroidia</taxon>
        <taxon>Bacteroidales</taxon>
        <taxon>Prevotellaceae</taxon>
        <taxon>Prevotella</taxon>
    </lineage>
</organism>
<dbReference type="STRING" id="28131.BWX40_10675"/>
<accession>A0A0T7ANU3</accession>
<gene>
    <name evidence="1" type="ORF">PIOMA14_II_0199</name>
</gene>
<evidence type="ECO:0000313" key="1">
    <source>
        <dbReference type="EMBL" id="BAU18704.1"/>
    </source>
</evidence>
<evidence type="ECO:0000313" key="2">
    <source>
        <dbReference type="Proteomes" id="UP000217431"/>
    </source>
</evidence>
<dbReference type="AlphaFoldDB" id="A0A0T7ANU3"/>
<sequence>MLVNANKKATFPYGLQRVWEVVTSLTNYSWRSDIEKIEVVSDTQFIETTKDGYRTMFTITKQESCRLWEFDIENENIKGHWVGVFSGNDESTTIDFTEYIEPKKWFLLPFLKIYLRKQQAQYIKDLRKVL</sequence>
<protein>
    <recommendedName>
        <fullName evidence="3">Polyketide cyclase</fullName>
    </recommendedName>
</protein>
<proteinExistence type="predicted"/>
<reference evidence="1 2" key="1">
    <citation type="journal article" date="2016" name="DNA Res.">
        <title>The complete genome sequencing of Prevotella intermedia strain OMA14 and a subsequent fine-scale, intra-species genomic comparison reveal an unusual amplification of conjugative and mobile transposons and identify a novel Prevotella-lineage-specific repeat.</title>
        <authorList>
            <person name="Naito M."/>
            <person name="Ogura Y."/>
            <person name="Itoh T."/>
            <person name="Shoji M."/>
            <person name="Okamoto M."/>
            <person name="Hayashi T."/>
            <person name="Nakayama K."/>
        </authorList>
    </citation>
    <scope>NUCLEOTIDE SEQUENCE [LARGE SCALE GENOMIC DNA]</scope>
    <source>
        <strain evidence="1 2">OMA14</strain>
    </source>
</reference>
<dbReference type="SUPFAM" id="SSF55961">
    <property type="entry name" value="Bet v1-like"/>
    <property type="match status" value="1"/>
</dbReference>
<name>A0A0T7ANU3_PREIN</name>
<evidence type="ECO:0008006" key="3">
    <source>
        <dbReference type="Google" id="ProtNLM"/>
    </source>
</evidence>
<dbReference type="Proteomes" id="UP000217431">
    <property type="component" value="Chromosome II"/>
</dbReference>
<dbReference type="RefSeq" id="WP_096408318.1">
    <property type="nucleotide sequence ID" value="NZ_AP014598.1"/>
</dbReference>